<sequence>MTDEKPDAEPTDEDRARWKELGERAKAAGKKYDLEQAEKLKPAVDFMNRLRDRS</sequence>
<name>A0A249XS98_9CAUD</name>
<organism evidence="1 2">
    <name type="scientific">Mycobacterium phage Phabba</name>
    <dbReference type="NCBI Taxonomy" id="2027899"/>
    <lineage>
        <taxon>Viruses</taxon>
        <taxon>Duplodnaviria</taxon>
        <taxon>Heunggongvirae</taxon>
        <taxon>Uroviricota</taxon>
        <taxon>Caudoviricetes</taxon>
        <taxon>Ceeclamvirinae</taxon>
        <taxon>Myrnavirus</taxon>
        <taxon>Myrnavirus phabba</taxon>
        <taxon>Myranavirus phabba</taxon>
    </lineage>
</organism>
<reference evidence="2" key="1">
    <citation type="submission" date="2017-08" db="EMBL/GenBank/DDBJ databases">
        <authorList>
            <person name="de Groot N.N."/>
        </authorList>
    </citation>
    <scope>NUCLEOTIDE SEQUENCE [LARGE SCALE GENOMIC DNA]</scope>
</reference>
<gene>
    <name evidence="1" type="ORF">SEA_PHABBA_1</name>
</gene>
<evidence type="ECO:0000313" key="1">
    <source>
        <dbReference type="EMBL" id="ASZ74576.1"/>
    </source>
</evidence>
<evidence type="ECO:0000313" key="2">
    <source>
        <dbReference type="Proteomes" id="UP000226037"/>
    </source>
</evidence>
<dbReference type="EMBL" id="MF668280">
    <property type="protein sequence ID" value="ASZ74576.1"/>
    <property type="molecule type" value="Genomic_DNA"/>
</dbReference>
<accession>A0A249XS98</accession>
<protein>
    <submittedName>
        <fullName evidence="1">Uncharacterized protein</fullName>
    </submittedName>
</protein>
<dbReference type="Proteomes" id="UP000226037">
    <property type="component" value="Segment"/>
</dbReference>
<keyword evidence="2" id="KW-1185">Reference proteome</keyword>
<proteinExistence type="predicted"/>